<sequence>MRVVIALCLTLGLGGSALFGFSVFTPAACLVVLGVAYGWPRLTDSPQPRSTSIMLALFGLAAIGTTWVSEASPHLEWLPTLAGIGLLWTFVQNLARGMGASHAVANVSAQVAGLVISLSAAAWVAAYRLPSDNGTVLAGLVAVVLALAATALPLPARFTSPLAMAVGVAGALGASLAVGDFDLGLVAAGVLGLIMGLLAAAVDRLLGLVADSRYQAAQLASARGTEKARHFAVQLTLGAAPIALGGVVVYVLTRILGAG</sequence>
<evidence type="ECO:0000313" key="2">
    <source>
        <dbReference type="EMBL" id="GAA2102595.1"/>
    </source>
</evidence>
<evidence type="ECO:0008006" key="4">
    <source>
        <dbReference type="Google" id="ProtNLM"/>
    </source>
</evidence>
<dbReference type="EMBL" id="BAAAPZ010000015">
    <property type="protein sequence ID" value="GAA2102595.1"/>
    <property type="molecule type" value="Genomic_DNA"/>
</dbReference>
<dbReference type="Proteomes" id="UP001500984">
    <property type="component" value="Unassembled WGS sequence"/>
</dbReference>
<feature type="transmembrane region" description="Helical" evidence="1">
    <location>
        <begin position="161"/>
        <end position="179"/>
    </location>
</feature>
<feature type="transmembrane region" description="Helical" evidence="1">
    <location>
        <begin position="136"/>
        <end position="154"/>
    </location>
</feature>
<feature type="transmembrane region" description="Helical" evidence="1">
    <location>
        <begin position="185"/>
        <end position="210"/>
    </location>
</feature>
<feature type="transmembrane region" description="Helical" evidence="1">
    <location>
        <begin position="51"/>
        <end position="68"/>
    </location>
</feature>
<keyword evidence="1" id="KW-0472">Membrane</keyword>
<feature type="transmembrane region" description="Helical" evidence="1">
    <location>
        <begin position="231"/>
        <end position="252"/>
    </location>
</feature>
<keyword evidence="1" id="KW-1133">Transmembrane helix</keyword>
<gene>
    <name evidence="2" type="ORF">GCM10009823_26070</name>
</gene>
<reference evidence="2 3" key="1">
    <citation type="journal article" date="2019" name="Int. J. Syst. Evol. Microbiol.">
        <title>The Global Catalogue of Microorganisms (GCM) 10K type strain sequencing project: providing services to taxonomists for standard genome sequencing and annotation.</title>
        <authorList>
            <consortium name="The Broad Institute Genomics Platform"/>
            <consortium name="The Broad Institute Genome Sequencing Center for Infectious Disease"/>
            <person name="Wu L."/>
            <person name="Ma J."/>
        </authorList>
    </citation>
    <scope>NUCLEOTIDE SEQUENCE [LARGE SCALE GENOMIC DNA]</scope>
    <source>
        <strain evidence="2 3">JCM 15900</strain>
    </source>
</reference>
<evidence type="ECO:0000256" key="1">
    <source>
        <dbReference type="SAM" id="Phobius"/>
    </source>
</evidence>
<keyword evidence="1" id="KW-0812">Transmembrane</keyword>
<feature type="transmembrane region" description="Helical" evidence="1">
    <location>
        <begin position="17"/>
        <end position="39"/>
    </location>
</feature>
<name>A0ABN2X0G9_9MICO</name>
<proteinExistence type="predicted"/>
<feature type="transmembrane region" description="Helical" evidence="1">
    <location>
        <begin position="103"/>
        <end position="124"/>
    </location>
</feature>
<keyword evidence="3" id="KW-1185">Reference proteome</keyword>
<organism evidence="2 3">
    <name type="scientific">Brevibacterium salitolerans</name>
    <dbReference type="NCBI Taxonomy" id="1403566"/>
    <lineage>
        <taxon>Bacteria</taxon>
        <taxon>Bacillati</taxon>
        <taxon>Actinomycetota</taxon>
        <taxon>Actinomycetes</taxon>
        <taxon>Micrococcales</taxon>
        <taxon>Brevibacteriaceae</taxon>
        <taxon>Brevibacterium</taxon>
    </lineage>
</organism>
<evidence type="ECO:0000313" key="3">
    <source>
        <dbReference type="Proteomes" id="UP001500984"/>
    </source>
</evidence>
<comment type="caution">
    <text evidence="2">The sequence shown here is derived from an EMBL/GenBank/DDBJ whole genome shotgun (WGS) entry which is preliminary data.</text>
</comment>
<feature type="transmembrane region" description="Helical" evidence="1">
    <location>
        <begin position="74"/>
        <end position="91"/>
    </location>
</feature>
<accession>A0ABN2X0G9</accession>
<protein>
    <recommendedName>
        <fullName evidence="4">Ammonia permease</fullName>
    </recommendedName>
</protein>